<organism evidence="5 6">
    <name type="scientific">Paenibacillus hemerocallicola</name>
    <dbReference type="NCBI Taxonomy" id="1172614"/>
    <lineage>
        <taxon>Bacteria</taxon>
        <taxon>Bacillati</taxon>
        <taxon>Bacillota</taxon>
        <taxon>Bacilli</taxon>
        <taxon>Bacillales</taxon>
        <taxon>Paenibacillaceae</taxon>
        <taxon>Paenibacillus</taxon>
    </lineage>
</organism>
<dbReference type="Gene3D" id="3.20.20.70">
    <property type="entry name" value="Aldolase class I"/>
    <property type="match status" value="1"/>
</dbReference>
<accession>A0A5C4T4W8</accession>
<sequence>MGNHWFWFAAGSFAAAFAAVMLAGLIAVIFARPLIKHVLGKFIARLMSDRYSENIWEMVTAMTRINPIVVVENSLRAATGAIIERPFGSPRKFLNFDGLMFSAAQLAALPTHEGTEIDISVKIGPTAKRPLKLDIPLMAGAMGYGIGVSETVKKAIARATAAVGTSTNSGEGGFLPEERELAKHFIWQYSAGPWSRKPEVLKQADAIEIHLGQGATAGTASIIPSEFIQGRASEIMGVKNDDFVVIPGRHEEINQGDDLRKLVDHLRLVTGGVPIGVKICASGHFEEDLEIVIQAGVDFISIDGGQAGTKGGAPILEDDFGLPTLFALSRAIRYLEERGVRDRISILTGGGYSTPGQCLKALALGADAVFMGTALLWAMTHDQVTKTIPWEPPTELAFYPGKSTDQLDEDKSAAYLENFFVSMAEEIKLGIRALGKSKLSEVNTGDLIAMDEWTSKVTNIRLATLPYAPGKDGSPEAAIGSRNPARPEPAKTGAGQSVGGNQLYKSGSEAKKQAGTASQDGGMKAGDATSQTDGGSSSGTVQTDGGSPSDKAGQAVGGETGADQPAAEVKPEGDTKAEKKPKRALRKPKKLNE</sequence>
<evidence type="ECO:0000256" key="1">
    <source>
        <dbReference type="ARBA" id="ARBA00009716"/>
    </source>
</evidence>
<comment type="caution">
    <text evidence="5">The sequence shown here is derived from an EMBL/GenBank/DDBJ whole genome shotgun (WGS) entry which is preliminary data.</text>
</comment>
<evidence type="ECO:0000259" key="4">
    <source>
        <dbReference type="Pfam" id="PF01645"/>
    </source>
</evidence>
<feature type="compositionally biased region" description="Basic and acidic residues" evidence="2">
    <location>
        <begin position="569"/>
        <end position="578"/>
    </location>
</feature>
<dbReference type="InterPro" id="IPR002932">
    <property type="entry name" value="Glu_synthdom"/>
</dbReference>
<feature type="compositionally biased region" description="Basic residues" evidence="2">
    <location>
        <begin position="579"/>
        <end position="593"/>
    </location>
</feature>
<dbReference type="GO" id="GO:0015930">
    <property type="term" value="F:glutamate synthase activity"/>
    <property type="evidence" value="ECO:0007669"/>
    <property type="project" value="InterPro"/>
</dbReference>
<evidence type="ECO:0000313" key="5">
    <source>
        <dbReference type="EMBL" id="TNJ64102.1"/>
    </source>
</evidence>
<dbReference type="OrthoDB" id="9758182at2"/>
<dbReference type="EMBL" id="VDCQ01000033">
    <property type="protein sequence ID" value="TNJ64102.1"/>
    <property type="molecule type" value="Genomic_DNA"/>
</dbReference>
<dbReference type="GO" id="GO:0006537">
    <property type="term" value="P:glutamate biosynthetic process"/>
    <property type="evidence" value="ECO:0007669"/>
    <property type="project" value="InterPro"/>
</dbReference>
<dbReference type="AlphaFoldDB" id="A0A5C4T4W8"/>
<gene>
    <name evidence="5" type="ORF">FE784_21790</name>
</gene>
<keyword evidence="3" id="KW-0812">Transmembrane</keyword>
<comment type="similarity">
    <text evidence="1">Belongs to the glutamate synthase family.</text>
</comment>
<dbReference type="CDD" id="cd02808">
    <property type="entry name" value="GltS_FMN"/>
    <property type="match status" value="1"/>
</dbReference>
<dbReference type="PANTHER" id="PTHR43819">
    <property type="entry name" value="ARCHAEAL-TYPE GLUTAMATE SYNTHASE [NADPH]"/>
    <property type="match status" value="1"/>
</dbReference>
<evidence type="ECO:0000256" key="3">
    <source>
        <dbReference type="SAM" id="Phobius"/>
    </source>
</evidence>
<evidence type="ECO:0000256" key="2">
    <source>
        <dbReference type="SAM" id="MobiDB-lite"/>
    </source>
</evidence>
<feature type="compositionally biased region" description="Low complexity" evidence="2">
    <location>
        <begin position="529"/>
        <end position="547"/>
    </location>
</feature>
<feature type="domain" description="Glutamate synthase" evidence="4">
    <location>
        <begin position="125"/>
        <end position="435"/>
    </location>
</feature>
<protein>
    <submittedName>
        <fullName evidence="5">FMN-binding glutamate synthase family protein</fullName>
    </submittedName>
</protein>
<keyword evidence="3" id="KW-0472">Membrane</keyword>
<name>A0A5C4T4W8_9BACL</name>
<reference evidence="5 6" key="1">
    <citation type="submission" date="2019-05" db="EMBL/GenBank/DDBJ databases">
        <title>We sequenced the genome of Paenibacillus hemerocallicola KCTC 33185 for further insight into its adaptation and study the phylogeny of Paenibacillus.</title>
        <authorList>
            <person name="Narsing Rao M.P."/>
        </authorList>
    </citation>
    <scope>NUCLEOTIDE SEQUENCE [LARGE SCALE GENOMIC DNA]</scope>
    <source>
        <strain evidence="5 6">KCTC 33185</strain>
    </source>
</reference>
<proteinExistence type="inferred from homology"/>
<dbReference type="Pfam" id="PF01645">
    <property type="entry name" value="Glu_synthase"/>
    <property type="match status" value="1"/>
</dbReference>
<dbReference type="InterPro" id="IPR013785">
    <property type="entry name" value="Aldolase_TIM"/>
</dbReference>
<keyword evidence="6" id="KW-1185">Reference proteome</keyword>
<evidence type="ECO:0000313" key="6">
    <source>
        <dbReference type="Proteomes" id="UP000307943"/>
    </source>
</evidence>
<feature type="region of interest" description="Disordered" evidence="2">
    <location>
        <begin position="466"/>
        <end position="593"/>
    </location>
</feature>
<dbReference type="PANTHER" id="PTHR43819:SF1">
    <property type="entry name" value="ARCHAEAL-TYPE GLUTAMATE SYNTHASE [NADPH]"/>
    <property type="match status" value="1"/>
</dbReference>
<dbReference type="Proteomes" id="UP000307943">
    <property type="component" value="Unassembled WGS sequence"/>
</dbReference>
<dbReference type="SUPFAM" id="SSF51395">
    <property type="entry name" value="FMN-linked oxidoreductases"/>
    <property type="match status" value="1"/>
</dbReference>
<feature type="transmembrane region" description="Helical" evidence="3">
    <location>
        <begin position="6"/>
        <end position="31"/>
    </location>
</feature>
<keyword evidence="3" id="KW-1133">Transmembrane helix</keyword>